<dbReference type="HOGENOM" id="CLU_1283513_0_0_1"/>
<evidence type="ECO:0000313" key="2">
    <source>
        <dbReference type="EMBL" id="EFY93657.1"/>
    </source>
</evidence>
<feature type="compositionally biased region" description="Acidic residues" evidence="1">
    <location>
        <begin position="17"/>
        <end position="41"/>
    </location>
</feature>
<name>E9DQX9_METAQ</name>
<dbReference type="Proteomes" id="UP000002499">
    <property type="component" value="Unassembled WGS sequence"/>
</dbReference>
<dbReference type="EMBL" id="GL698470">
    <property type="protein sequence ID" value="EFY93657.1"/>
    <property type="molecule type" value="Genomic_DNA"/>
</dbReference>
<dbReference type="OrthoDB" id="5082897at2759"/>
<dbReference type="InParanoid" id="E9DQX9"/>
<accession>E9DQX9</accession>
<proteinExistence type="predicted"/>
<protein>
    <submittedName>
        <fullName evidence="2">Uncharacterized protein</fullName>
    </submittedName>
</protein>
<keyword evidence="3" id="KW-1185">Reference proteome</keyword>
<gene>
    <name evidence="2" type="ORF">MAC_00148</name>
</gene>
<feature type="region of interest" description="Disordered" evidence="1">
    <location>
        <begin position="1"/>
        <end position="43"/>
    </location>
</feature>
<organism evidence="3">
    <name type="scientific">Metarhizium acridum (strain CQMa 102)</name>
    <dbReference type="NCBI Taxonomy" id="655827"/>
    <lineage>
        <taxon>Eukaryota</taxon>
        <taxon>Fungi</taxon>
        <taxon>Dikarya</taxon>
        <taxon>Ascomycota</taxon>
        <taxon>Pezizomycotina</taxon>
        <taxon>Sordariomycetes</taxon>
        <taxon>Hypocreomycetidae</taxon>
        <taxon>Hypocreales</taxon>
        <taxon>Clavicipitaceae</taxon>
        <taxon>Metarhizium</taxon>
    </lineage>
</organism>
<evidence type="ECO:0000313" key="3">
    <source>
        <dbReference type="Proteomes" id="UP000002499"/>
    </source>
</evidence>
<sequence length="215" mass="24145">MDDKENESYSAQHSDAEGEENSDHEEDSQYEGEGKEDEDDMHDVNGTSEHIFHLATGTRLKLCEAQFQLSLMFWTYQCQADVMSSSTLVHFVAVIGVYRSSLAFRDAYNSTPMLAALIWVGRLFFLEYSLPLYSYDTLVYAWPARDAYLSQPTPLEKITAKYMLQGCHSPLGEPIKLKAMGRSIVKREGVPGNLTWAPDGHSLIHNRQRQGGAAG</sequence>
<reference evidence="2 3" key="1">
    <citation type="journal article" date="2011" name="PLoS Genet.">
        <title>Genome sequencing and comparative transcriptomics of the model entomopathogenic fungi Metarhizium anisopliae and M. acridum.</title>
        <authorList>
            <person name="Gao Q."/>
            <person name="Jin K."/>
            <person name="Ying S.H."/>
            <person name="Zhang Y."/>
            <person name="Xiao G."/>
            <person name="Shang Y."/>
            <person name="Duan Z."/>
            <person name="Hu X."/>
            <person name="Xie X.Q."/>
            <person name="Zhou G."/>
            <person name="Peng G."/>
            <person name="Luo Z."/>
            <person name="Huang W."/>
            <person name="Wang B."/>
            <person name="Fang W."/>
            <person name="Wang S."/>
            <person name="Zhong Y."/>
            <person name="Ma L.J."/>
            <person name="St Leger R.J."/>
            <person name="Zhao G.P."/>
            <person name="Pei Y."/>
            <person name="Feng M.G."/>
            <person name="Xia Y."/>
            <person name="Wang C."/>
        </authorList>
    </citation>
    <scope>NUCLEOTIDE SEQUENCE [LARGE SCALE GENOMIC DNA]</scope>
    <source>
        <strain evidence="2 3">CQMa 102</strain>
    </source>
</reference>
<dbReference type="AlphaFoldDB" id="E9DQX9"/>
<dbReference type="STRING" id="655827.E9DQX9"/>
<evidence type="ECO:0000256" key="1">
    <source>
        <dbReference type="SAM" id="MobiDB-lite"/>
    </source>
</evidence>